<dbReference type="OrthoDB" id="7773807at2"/>
<name>A0A1I6PIZ7_9RHOB</name>
<dbReference type="STRING" id="311180.SAMN04488050_101571"/>
<evidence type="ECO:0000313" key="2">
    <source>
        <dbReference type="Proteomes" id="UP000199392"/>
    </source>
</evidence>
<proteinExistence type="predicted"/>
<keyword evidence="2" id="KW-1185">Reference proteome</keyword>
<accession>A0A1I6PIZ7</accession>
<dbReference type="Proteomes" id="UP000199392">
    <property type="component" value="Unassembled WGS sequence"/>
</dbReference>
<dbReference type="RefSeq" id="WP_092421475.1">
    <property type="nucleotide sequence ID" value="NZ_FNCL01000002.1"/>
</dbReference>
<evidence type="ECO:0008006" key="3">
    <source>
        <dbReference type="Google" id="ProtNLM"/>
    </source>
</evidence>
<gene>
    <name evidence="1" type="ORF">SAMN04488050_101571</name>
</gene>
<dbReference type="AlphaFoldDB" id="A0A1I6PIZ7"/>
<organism evidence="1 2">
    <name type="scientific">Alloyangia pacifica</name>
    <dbReference type="NCBI Taxonomy" id="311180"/>
    <lineage>
        <taxon>Bacteria</taxon>
        <taxon>Pseudomonadati</taxon>
        <taxon>Pseudomonadota</taxon>
        <taxon>Alphaproteobacteria</taxon>
        <taxon>Rhodobacterales</taxon>
        <taxon>Roseobacteraceae</taxon>
        <taxon>Alloyangia</taxon>
    </lineage>
</organism>
<evidence type="ECO:0000313" key="1">
    <source>
        <dbReference type="EMBL" id="SFS40157.1"/>
    </source>
</evidence>
<dbReference type="PROSITE" id="PS51257">
    <property type="entry name" value="PROKAR_LIPOPROTEIN"/>
    <property type="match status" value="1"/>
</dbReference>
<dbReference type="EMBL" id="FOZW01000001">
    <property type="protein sequence ID" value="SFS40157.1"/>
    <property type="molecule type" value="Genomic_DNA"/>
</dbReference>
<sequence length="156" mass="16591">MFKPASVLMISALVLGGCVGQDEGASVGTETGANNPLIPQRSAVSFFAKKDEVYLGQPVGMITELLLERRPGGFIVRVSGVADYPSPFDVRLVPIAGSEDTGTLAFRLMALQLAGPRPEGDAARTVTAAKWMTDKELAPYRALRVEGLRNSQSVGR</sequence>
<protein>
    <recommendedName>
        <fullName evidence="3">Lipoprotein</fullName>
    </recommendedName>
</protein>
<reference evidence="2" key="1">
    <citation type="submission" date="2016-10" db="EMBL/GenBank/DDBJ databases">
        <authorList>
            <person name="Varghese N."/>
            <person name="Submissions S."/>
        </authorList>
    </citation>
    <scope>NUCLEOTIDE SEQUENCE [LARGE SCALE GENOMIC DNA]</scope>
    <source>
        <strain evidence="2">DSM 26894</strain>
    </source>
</reference>